<protein>
    <submittedName>
        <fullName evidence="1">Uncharacterized protein</fullName>
    </submittedName>
</protein>
<evidence type="ECO:0000313" key="2">
    <source>
        <dbReference type="Proteomes" id="UP000235672"/>
    </source>
</evidence>
<dbReference type="AlphaFoldDB" id="A0A2J6PQA8"/>
<organism evidence="1 2">
    <name type="scientific">Hyaloscypha hepaticicola</name>
    <dbReference type="NCBI Taxonomy" id="2082293"/>
    <lineage>
        <taxon>Eukaryota</taxon>
        <taxon>Fungi</taxon>
        <taxon>Dikarya</taxon>
        <taxon>Ascomycota</taxon>
        <taxon>Pezizomycotina</taxon>
        <taxon>Leotiomycetes</taxon>
        <taxon>Helotiales</taxon>
        <taxon>Hyaloscyphaceae</taxon>
        <taxon>Hyaloscypha</taxon>
    </lineage>
</organism>
<evidence type="ECO:0000313" key="1">
    <source>
        <dbReference type="EMBL" id="PMD16212.1"/>
    </source>
</evidence>
<name>A0A2J6PQA8_9HELO</name>
<proteinExistence type="predicted"/>
<sequence length="474" mass="49575">MLVNAVASTDEYSDANAYNKNEKFYADPLVYTPSDGLTGKLVASKTLDAPFASVDSNCNDVEGTVDITGTLVIDFSTDIMYFFAKGYFNGLTGHKELFKGFTSFVSGFPVEIGGPSDNYPTRYFVGGTVLQRPGFTTVDDSIIASFCGHCDGFNFTGMLVAVSKTSATVTSVMAMGVSPGAPSPQATVYTEGSGGKGGIWQSEMGLSTDLANNRIIFPTGNGDGIGVNNGLNVKPASGKIPITTLGSTIVNFGVDPFAGKLTQQDYFQPLNYAKLNSGDRDISSSGVSLLDSTTFSGGGVNRVGISGSKAGIVYVVDADNLGGYRMGVNFLQEITFKGSFYAGLGSYPLEGGYIYMCTTGQALQAWALTTDALGRPKFKFAAETNFTLGCHSTPTVTTLNGTPGTGVVWMADSSKGLVAFHAVPVGGLLVEIPVMRTGGLMKYQRPVFGNNRAYVQSGANVMAVGGTPGPVTYS</sequence>
<keyword evidence="2" id="KW-1185">Reference proteome</keyword>
<gene>
    <name evidence="1" type="ORF">NA56DRAFT_709018</name>
</gene>
<accession>A0A2J6PQA8</accession>
<dbReference type="Proteomes" id="UP000235672">
    <property type="component" value="Unassembled WGS sequence"/>
</dbReference>
<dbReference type="EMBL" id="KZ613507">
    <property type="protein sequence ID" value="PMD16212.1"/>
    <property type="molecule type" value="Genomic_DNA"/>
</dbReference>
<dbReference type="STRING" id="1745343.A0A2J6PQA8"/>
<dbReference type="OrthoDB" id="5985073at2759"/>
<reference evidence="1 2" key="1">
    <citation type="submission" date="2016-05" db="EMBL/GenBank/DDBJ databases">
        <title>A degradative enzymes factory behind the ericoid mycorrhizal symbiosis.</title>
        <authorList>
            <consortium name="DOE Joint Genome Institute"/>
            <person name="Martino E."/>
            <person name="Morin E."/>
            <person name="Grelet G."/>
            <person name="Kuo A."/>
            <person name="Kohler A."/>
            <person name="Daghino S."/>
            <person name="Barry K."/>
            <person name="Choi C."/>
            <person name="Cichocki N."/>
            <person name="Clum A."/>
            <person name="Copeland A."/>
            <person name="Hainaut M."/>
            <person name="Haridas S."/>
            <person name="Labutti K."/>
            <person name="Lindquist E."/>
            <person name="Lipzen A."/>
            <person name="Khouja H.-R."/>
            <person name="Murat C."/>
            <person name="Ohm R."/>
            <person name="Olson A."/>
            <person name="Spatafora J."/>
            <person name="Veneault-Fourrey C."/>
            <person name="Henrissat B."/>
            <person name="Grigoriev I."/>
            <person name="Martin F."/>
            <person name="Perotto S."/>
        </authorList>
    </citation>
    <scope>NUCLEOTIDE SEQUENCE [LARGE SCALE GENOMIC DNA]</scope>
    <source>
        <strain evidence="1 2">UAMH 7357</strain>
    </source>
</reference>